<organism evidence="2 3">
    <name type="scientific">Neobacillus bataviensis LMG 21833</name>
    <dbReference type="NCBI Taxonomy" id="1117379"/>
    <lineage>
        <taxon>Bacteria</taxon>
        <taxon>Bacillati</taxon>
        <taxon>Bacillota</taxon>
        <taxon>Bacilli</taxon>
        <taxon>Bacillales</taxon>
        <taxon>Bacillaceae</taxon>
        <taxon>Neobacillus</taxon>
    </lineage>
</organism>
<sequence>MKSASPYIFVDNCEEVMEFYQNLFGGEITNVQKSDDGKCLHAELHLGNSIIHFSDTFGNTHVGDNVRISLECESEDEIRRVYDSLSQSGKITFPLQETFWGAIHANLVDQFGIGWLLNFSKIK</sequence>
<dbReference type="Proteomes" id="UP000006316">
    <property type="component" value="Unassembled WGS sequence"/>
</dbReference>
<comment type="caution">
    <text evidence="2">The sequence shown here is derived from an EMBL/GenBank/DDBJ whole genome shotgun (WGS) entry which is preliminary data.</text>
</comment>
<reference evidence="2 3" key="1">
    <citation type="journal article" date="2012" name="Front. Microbiol.">
        <title>Redundancy and modularity in membrane-associated dissimilatory nitrate reduction in Bacillus.</title>
        <authorList>
            <person name="Heylen K."/>
            <person name="Keltjens J."/>
        </authorList>
    </citation>
    <scope>NUCLEOTIDE SEQUENCE [LARGE SCALE GENOMIC DNA]</scope>
    <source>
        <strain evidence="3">LMG 21833T</strain>
    </source>
</reference>
<dbReference type="PANTHER" id="PTHR33990">
    <property type="entry name" value="PROTEIN YJDN-RELATED"/>
    <property type="match status" value="1"/>
</dbReference>
<dbReference type="RefSeq" id="WP_007086427.1">
    <property type="nucleotide sequence ID" value="NZ_AJLS01000121.1"/>
</dbReference>
<dbReference type="InterPro" id="IPR029068">
    <property type="entry name" value="Glyas_Bleomycin-R_OHBP_Dase"/>
</dbReference>
<protein>
    <recommendedName>
        <fullName evidence="1">Glyoxalase/fosfomycin resistance/dioxygenase domain-containing protein</fullName>
    </recommendedName>
</protein>
<dbReference type="eggNOG" id="COG2764">
    <property type="taxonomic scope" value="Bacteria"/>
</dbReference>
<dbReference type="InterPro" id="IPR004360">
    <property type="entry name" value="Glyas_Fos-R_dOase_dom"/>
</dbReference>
<dbReference type="Pfam" id="PF00903">
    <property type="entry name" value="Glyoxalase"/>
    <property type="match status" value="1"/>
</dbReference>
<dbReference type="PANTHER" id="PTHR33990:SF1">
    <property type="entry name" value="PROTEIN YJDN"/>
    <property type="match status" value="1"/>
</dbReference>
<dbReference type="Gene3D" id="3.10.180.10">
    <property type="entry name" value="2,3-Dihydroxybiphenyl 1,2-Dioxygenase, domain 1"/>
    <property type="match status" value="1"/>
</dbReference>
<name>K6C4V6_9BACI</name>
<dbReference type="PATRIC" id="fig|1117379.3.peg.3560"/>
<evidence type="ECO:0000313" key="2">
    <source>
        <dbReference type="EMBL" id="EKN66160.1"/>
    </source>
</evidence>
<keyword evidence="3" id="KW-1185">Reference proteome</keyword>
<evidence type="ECO:0000259" key="1">
    <source>
        <dbReference type="Pfam" id="PF00903"/>
    </source>
</evidence>
<dbReference type="STRING" id="1117379.BABA_17157"/>
<gene>
    <name evidence="2" type="ORF">BABA_17157</name>
</gene>
<dbReference type="InterPro" id="IPR028973">
    <property type="entry name" value="PhnB-like"/>
</dbReference>
<proteinExistence type="predicted"/>
<dbReference type="SUPFAM" id="SSF54593">
    <property type="entry name" value="Glyoxalase/Bleomycin resistance protein/Dihydroxybiphenyl dioxygenase"/>
    <property type="match status" value="1"/>
</dbReference>
<accession>K6C4V6</accession>
<dbReference type="AlphaFoldDB" id="K6C4V6"/>
<dbReference type="EMBL" id="AJLS01000121">
    <property type="protein sequence ID" value="EKN66160.1"/>
    <property type="molecule type" value="Genomic_DNA"/>
</dbReference>
<evidence type="ECO:0000313" key="3">
    <source>
        <dbReference type="Proteomes" id="UP000006316"/>
    </source>
</evidence>
<feature type="domain" description="Glyoxalase/fosfomycin resistance/dioxygenase" evidence="1">
    <location>
        <begin position="8"/>
        <end position="115"/>
    </location>
</feature>
<dbReference type="CDD" id="cd06588">
    <property type="entry name" value="PhnB_like"/>
    <property type="match status" value="1"/>
</dbReference>
<dbReference type="OrthoDB" id="9795306at2"/>